<organism evidence="2">
    <name type="scientific">Eutreptiella gymnastica</name>
    <dbReference type="NCBI Taxonomy" id="73025"/>
    <lineage>
        <taxon>Eukaryota</taxon>
        <taxon>Discoba</taxon>
        <taxon>Euglenozoa</taxon>
        <taxon>Euglenida</taxon>
        <taxon>Spirocuta</taxon>
        <taxon>Euglenophyceae</taxon>
        <taxon>Eutreptiales</taxon>
        <taxon>Eutreptiaceae</taxon>
        <taxon>Eutreptiella</taxon>
    </lineage>
</organism>
<name>A0A6T1YBC3_9EUGL</name>
<dbReference type="EMBL" id="HBJA01047841">
    <property type="protein sequence ID" value="CAE0805741.1"/>
    <property type="molecule type" value="Transcribed_RNA"/>
</dbReference>
<protein>
    <submittedName>
        <fullName evidence="2">Uncharacterized protein</fullName>
    </submittedName>
</protein>
<feature type="region of interest" description="Disordered" evidence="1">
    <location>
        <begin position="24"/>
        <end position="66"/>
    </location>
</feature>
<evidence type="ECO:0000256" key="1">
    <source>
        <dbReference type="SAM" id="MobiDB-lite"/>
    </source>
</evidence>
<dbReference type="EMBL" id="HBJA01047844">
    <property type="protein sequence ID" value="CAE0805742.1"/>
    <property type="molecule type" value="Transcribed_RNA"/>
</dbReference>
<reference evidence="2" key="1">
    <citation type="submission" date="2021-01" db="EMBL/GenBank/DDBJ databases">
        <authorList>
            <person name="Corre E."/>
            <person name="Pelletier E."/>
            <person name="Niang G."/>
            <person name="Scheremetjew M."/>
            <person name="Finn R."/>
            <person name="Kale V."/>
            <person name="Holt S."/>
            <person name="Cochrane G."/>
            <person name="Meng A."/>
            <person name="Brown T."/>
            <person name="Cohen L."/>
        </authorList>
    </citation>
    <scope>NUCLEOTIDE SEQUENCE</scope>
    <source>
        <strain evidence="2">CCMP1594</strain>
    </source>
</reference>
<feature type="compositionally biased region" description="Pro residues" evidence="1">
    <location>
        <begin position="46"/>
        <end position="55"/>
    </location>
</feature>
<proteinExistence type="predicted"/>
<gene>
    <name evidence="2" type="ORF">EGYM00163_LOCUS16867</name>
    <name evidence="3" type="ORF">EGYM00163_LOCUS16868</name>
</gene>
<accession>A0A6T1YBC3</accession>
<dbReference type="AlphaFoldDB" id="A0A6T1YBC3"/>
<sequence>MSFDLGFFFDFVQHHFSVLRLQSESDTAPHASPGSADQHLDANPGSAPPSYPPAQPDAAIASTAIGSPPSYTSPVLAPRAPIGTRGAGVGVAQRVSVPQISFRRKLFPSPAAVRWRAYGSPGSLDPR</sequence>
<evidence type="ECO:0000313" key="2">
    <source>
        <dbReference type="EMBL" id="CAE0805741.1"/>
    </source>
</evidence>
<evidence type="ECO:0000313" key="3">
    <source>
        <dbReference type="EMBL" id="CAE0805742.1"/>
    </source>
</evidence>